<dbReference type="InterPro" id="IPR000700">
    <property type="entry name" value="PAS-assoc_C"/>
</dbReference>
<dbReference type="EMBL" id="JACMYC010000018">
    <property type="protein sequence ID" value="MBC2962249.1"/>
    <property type="molecule type" value="Genomic_DNA"/>
</dbReference>
<dbReference type="Gene3D" id="3.60.40.10">
    <property type="entry name" value="PPM-type phosphatase domain"/>
    <property type="match status" value="1"/>
</dbReference>
<evidence type="ECO:0000256" key="1">
    <source>
        <dbReference type="ARBA" id="ARBA00022801"/>
    </source>
</evidence>
<dbReference type="InterPro" id="IPR036457">
    <property type="entry name" value="PPM-type-like_dom_sf"/>
</dbReference>
<dbReference type="SMART" id="SM00331">
    <property type="entry name" value="PP2C_SIG"/>
    <property type="match status" value="1"/>
</dbReference>
<dbReference type="InterPro" id="IPR035965">
    <property type="entry name" value="PAS-like_dom_sf"/>
</dbReference>
<dbReference type="SUPFAM" id="SSF55785">
    <property type="entry name" value="PYP-like sensor domain (PAS domain)"/>
    <property type="match status" value="1"/>
</dbReference>
<feature type="domain" description="PAS" evidence="3">
    <location>
        <begin position="63"/>
        <end position="116"/>
    </location>
</feature>
<keyword evidence="7" id="KW-1185">Reference proteome</keyword>
<dbReference type="PROSITE" id="PS50113">
    <property type="entry name" value="PAC"/>
    <property type="match status" value="1"/>
</dbReference>
<feature type="region of interest" description="Disordered" evidence="2">
    <location>
        <begin position="1"/>
        <end position="63"/>
    </location>
</feature>
<feature type="compositionally biased region" description="Basic and acidic residues" evidence="2">
    <location>
        <begin position="1"/>
        <end position="12"/>
    </location>
</feature>
<comment type="caution">
    <text evidence="6">The sequence shown here is derived from an EMBL/GenBank/DDBJ whole genome shotgun (WGS) entry which is preliminary data.</text>
</comment>
<dbReference type="PANTHER" id="PTHR43156:SF2">
    <property type="entry name" value="STAGE II SPORULATION PROTEIN E"/>
    <property type="match status" value="1"/>
</dbReference>
<name>A0ABR6UCR9_9ACTN</name>
<feature type="domain" description="PPM-type phosphatase" evidence="5">
    <location>
        <begin position="223"/>
        <end position="439"/>
    </location>
</feature>
<evidence type="ECO:0000313" key="6">
    <source>
        <dbReference type="EMBL" id="MBC2962249.1"/>
    </source>
</evidence>
<reference evidence="6 7" key="1">
    <citation type="submission" date="2020-08" db="EMBL/GenBank/DDBJ databases">
        <title>novel species in genus Nocardioides.</title>
        <authorList>
            <person name="Zhang G."/>
        </authorList>
    </citation>
    <scope>NUCLEOTIDE SEQUENCE [LARGE SCALE GENOMIC DNA]</scope>
    <source>
        <strain evidence="6 7">SC8A-24</strain>
    </source>
</reference>
<feature type="domain" description="PAC" evidence="4">
    <location>
        <begin position="137"/>
        <end position="189"/>
    </location>
</feature>
<evidence type="ECO:0000259" key="4">
    <source>
        <dbReference type="PROSITE" id="PS50113"/>
    </source>
</evidence>
<dbReference type="CDD" id="cd00130">
    <property type="entry name" value="PAS"/>
    <property type="match status" value="1"/>
</dbReference>
<gene>
    <name evidence="6" type="ORF">H7344_18315</name>
</gene>
<feature type="region of interest" description="Disordered" evidence="2">
    <location>
        <begin position="438"/>
        <end position="464"/>
    </location>
</feature>
<dbReference type="Proteomes" id="UP000604001">
    <property type="component" value="Unassembled WGS sequence"/>
</dbReference>
<proteinExistence type="predicted"/>
<dbReference type="Pfam" id="PF08448">
    <property type="entry name" value="PAS_4"/>
    <property type="match status" value="1"/>
</dbReference>
<evidence type="ECO:0000256" key="2">
    <source>
        <dbReference type="SAM" id="MobiDB-lite"/>
    </source>
</evidence>
<dbReference type="InterPro" id="IPR001932">
    <property type="entry name" value="PPM-type_phosphatase-like_dom"/>
</dbReference>
<protein>
    <submittedName>
        <fullName evidence="6">SpoIIE family protein phosphatase</fullName>
    </submittedName>
</protein>
<accession>A0ABR6UCR9</accession>
<evidence type="ECO:0000259" key="5">
    <source>
        <dbReference type="PROSITE" id="PS51746"/>
    </source>
</evidence>
<dbReference type="SUPFAM" id="SSF81606">
    <property type="entry name" value="PP2C-like"/>
    <property type="match status" value="1"/>
</dbReference>
<feature type="compositionally biased region" description="Basic residues" evidence="2">
    <location>
        <begin position="13"/>
        <end position="26"/>
    </location>
</feature>
<dbReference type="Pfam" id="PF07228">
    <property type="entry name" value="SpoIIE"/>
    <property type="match status" value="1"/>
</dbReference>
<dbReference type="InterPro" id="IPR013656">
    <property type="entry name" value="PAS_4"/>
</dbReference>
<dbReference type="PROSITE" id="PS51746">
    <property type="entry name" value="PPM_2"/>
    <property type="match status" value="1"/>
</dbReference>
<dbReference type="InterPro" id="IPR052016">
    <property type="entry name" value="Bact_Sigma-Reg"/>
</dbReference>
<organism evidence="6 7">
    <name type="scientific">Nocardioides deserti</name>
    <dbReference type="NCBI Taxonomy" id="1588644"/>
    <lineage>
        <taxon>Bacteria</taxon>
        <taxon>Bacillati</taxon>
        <taxon>Actinomycetota</taxon>
        <taxon>Actinomycetes</taxon>
        <taxon>Propionibacteriales</taxon>
        <taxon>Nocardioidaceae</taxon>
        <taxon>Nocardioides</taxon>
    </lineage>
</organism>
<dbReference type="InterPro" id="IPR000014">
    <property type="entry name" value="PAS"/>
</dbReference>
<sequence>MPRGRDRADGGRGVRRRAGARQHVRRPGGDRALPAAQRPGAHLGRHRRLARGTGRGLTTSPNARDDAERLLDQAPCGFLTTAPDGTVLRVNATFLTWTGRPLEAVVGRRLVDLLTPGGRIFHETHYAPMLRMQGAVHEIAVDLRCGDGSRLSVLLNATLTRDEHGAEREVLVAVFDATERRRYEQQLLRAHDEARAAEARAMRLARTLQQTLVPPVPPRVRGLTLAATYRPAGDGSQVGGDFYDVFPTGPDEQVVVLGDVSGKGVDAAVVTSLVRNTVRALAVLHHRPSSLLAELNDIVGFHETDRFCTVVVLRMRREPDGAWRVVVAAGGHPPPLLLRPGSEPVEVDVNGPLVGILTDQEYTETELRLAPGEVLVLYTDGVTEARREGELFGEDRLCATVGRLGAADVPGLVAGLRDEVVTYQGGVTHDDIAIVAVSPTPDVEPASDREAGPDRQAGPDPETG</sequence>
<evidence type="ECO:0000259" key="3">
    <source>
        <dbReference type="PROSITE" id="PS50112"/>
    </source>
</evidence>
<dbReference type="SMART" id="SM00091">
    <property type="entry name" value="PAS"/>
    <property type="match status" value="1"/>
</dbReference>
<dbReference type="PROSITE" id="PS50112">
    <property type="entry name" value="PAS"/>
    <property type="match status" value="1"/>
</dbReference>
<dbReference type="Gene3D" id="3.30.450.20">
    <property type="entry name" value="PAS domain"/>
    <property type="match status" value="1"/>
</dbReference>
<dbReference type="PANTHER" id="PTHR43156">
    <property type="entry name" value="STAGE II SPORULATION PROTEIN E-RELATED"/>
    <property type="match status" value="1"/>
</dbReference>
<evidence type="ECO:0000313" key="7">
    <source>
        <dbReference type="Proteomes" id="UP000604001"/>
    </source>
</evidence>
<keyword evidence="1" id="KW-0378">Hydrolase</keyword>
<dbReference type="NCBIfam" id="TIGR00229">
    <property type="entry name" value="sensory_box"/>
    <property type="match status" value="1"/>
</dbReference>